<reference evidence="2" key="1">
    <citation type="submission" date="2017-01" db="EMBL/GenBank/DDBJ databases">
        <authorList>
            <person name="Brunel B."/>
        </authorList>
    </citation>
    <scope>NUCLEOTIDE SEQUENCE [LARGE SCALE GENOMIC DNA]</scope>
</reference>
<proteinExistence type="predicted"/>
<dbReference type="GO" id="GO:0005198">
    <property type="term" value="F:structural molecule activity"/>
    <property type="evidence" value="ECO:0007669"/>
    <property type="project" value="InterPro"/>
</dbReference>
<dbReference type="RefSeq" id="WP_077381615.1">
    <property type="nucleotide sequence ID" value="NZ_FTPD01000045.1"/>
</dbReference>
<dbReference type="InterPro" id="IPR010667">
    <property type="entry name" value="Phage_T4_Gp19"/>
</dbReference>
<evidence type="ECO:0008006" key="3">
    <source>
        <dbReference type="Google" id="ProtNLM"/>
    </source>
</evidence>
<evidence type="ECO:0000313" key="1">
    <source>
        <dbReference type="EMBL" id="SIT58614.1"/>
    </source>
</evidence>
<dbReference type="PANTHER" id="PTHR38009">
    <property type="entry name" value="CONSERVED HYPOTHETICAL PHAGE TAIL PROTEIN"/>
    <property type="match status" value="1"/>
</dbReference>
<dbReference type="Pfam" id="PF06841">
    <property type="entry name" value="Phage_T4_gp19"/>
    <property type="match status" value="1"/>
</dbReference>
<accession>A0A1R3VH66</accession>
<dbReference type="NCBIfam" id="TIGR02241">
    <property type="entry name" value="conserved hypothetical phage tail region protein"/>
    <property type="match status" value="1"/>
</dbReference>
<organism evidence="1 2">
    <name type="scientific">Mesorhizobium prunaredense</name>
    <dbReference type="NCBI Taxonomy" id="1631249"/>
    <lineage>
        <taxon>Bacteria</taxon>
        <taxon>Pseudomonadati</taxon>
        <taxon>Pseudomonadota</taxon>
        <taxon>Alphaproteobacteria</taxon>
        <taxon>Hyphomicrobiales</taxon>
        <taxon>Phyllobacteriaceae</taxon>
        <taxon>Mesorhizobium</taxon>
    </lineage>
</organism>
<sequence length="148" mass="16870">MAERERPDPFRGYNFRVEIDGVAGAAFRECSGLTFETDPVEYREGDEKNLHVRKTFGLRKFTNIQLKRGITTDHHLYDWYKEVLNGGAKLRDGAVVLTDELQADKLRWSFKNGFITKWEGPGLNATSNDIAVEMIEIAVDRVEMTVTG</sequence>
<protein>
    <recommendedName>
        <fullName evidence="3">Phage tail protein</fullName>
    </recommendedName>
</protein>
<dbReference type="STRING" id="1631249.BQ8794_50716"/>
<gene>
    <name evidence="1" type="ORF">BQ8794_50716</name>
</gene>
<dbReference type="InterPro" id="IPR011747">
    <property type="entry name" value="CHP02241"/>
</dbReference>
<dbReference type="EMBL" id="FTPD01000045">
    <property type="protein sequence ID" value="SIT58614.1"/>
    <property type="molecule type" value="Genomic_DNA"/>
</dbReference>
<evidence type="ECO:0000313" key="2">
    <source>
        <dbReference type="Proteomes" id="UP000188388"/>
    </source>
</evidence>
<keyword evidence="2" id="KW-1185">Reference proteome</keyword>
<dbReference type="PANTHER" id="PTHR38009:SF1">
    <property type="entry name" value="CONSERVED HYPOTHETICAL PHAGE TAIL PROTEIN"/>
    <property type="match status" value="1"/>
</dbReference>
<name>A0A1R3VH66_9HYPH</name>
<dbReference type="AlphaFoldDB" id="A0A1R3VH66"/>
<dbReference type="Proteomes" id="UP000188388">
    <property type="component" value="Unassembled WGS sequence"/>
</dbReference>